<evidence type="ECO:0000256" key="1">
    <source>
        <dbReference type="ARBA" id="ARBA00004606"/>
    </source>
</evidence>
<keyword evidence="7" id="KW-0732">Signal</keyword>
<dbReference type="Pfam" id="PF13896">
    <property type="entry name" value="Glyco_transf_49"/>
    <property type="match status" value="1"/>
</dbReference>
<evidence type="ECO:0000256" key="6">
    <source>
        <dbReference type="ARBA" id="ARBA00023180"/>
    </source>
</evidence>
<dbReference type="GO" id="GO:0015020">
    <property type="term" value="F:glucuronosyltransferase activity"/>
    <property type="evidence" value="ECO:0007669"/>
    <property type="project" value="TreeGrafter"/>
</dbReference>
<protein>
    <submittedName>
        <fullName evidence="8">Uncharacterized protein</fullName>
    </submittedName>
</protein>
<dbReference type="STRING" id="3068.D8TTK7"/>
<keyword evidence="5" id="KW-0472">Membrane</keyword>
<name>D8TTK7_VOLCA</name>
<evidence type="ECO:0000256" key="3">
    <source>
        <dbReference type="ARBA" id="ARBA00022968"/>
    </source>
</evidence>
<keyword evidence="3" id="KW-0735">Signal-anchor</keyword>
<dbReference type="InterPro" id="IPR051292">
    <property type="entry name" value="Xyl/GlcA_transferase"/>
</dbReference>
<gene>
    <name evidence="8" type="ORF">VOLCADRAFT_80793</name>
</gene>
<reference evidence="8 9" key="1">
    <citation type="journal article" date="2010" name="Science">
        <title>Genomic analysis of organismal complexity in the multicellular green alga Volvox carteri.</title>
        <authorList>
            <person name="Prochnik S.E."/>
            <person name="Umen J."/>
            <person name="Nedelcu A.M."/>
            <person name="Hallmann A."/>
            <person name="Miller S.M."/>
            <person name="Nishii I."/>
            <person name="Ferris P."/>
            <person name="Kuo A."/>
            <person name="Mitros T."/>
            <person name="Fritz-Laylin L.K."/>
            <person name="Hellsten U."/>
            <person name="Chapman J."/>
            <person name="Simakov O."/>
            <person name="Rensing S.A."/>
            <person name="Terry A."/>
            <person name="Pangilinan J."/>
            <person name="Kapitonov V."/>
            <person name="Jurka J."/>
            <person name="Salamov A."/>
            <person name="Shapiro H."/>
            <person name="Schmutz J."/>
            <person name="Grimwood J."/>
            <person name="Lindquist E."/>
            <person name="Lucas S."/>
            <person name="Grigoriev I.V."/>
            <person name="Schmitt R."/>
            <person name="Kirk D."/>
            <person name="Rokhsar D.S."/>
        </authorList>
    </citation>
    <scope>NUCLEOTIDE SEQUENCE [LARGE SCALE GENOMIC DNA]</scope>
    <source>
        <strain evidence="9">f. Nagariensis / Eve</strain>
    </source>
</reference>
<keyword evidence="4" id="KW-1133">Transmembrane helix</keyword>
<dbReference type="KEGG" id="vcn:VOLCADRAFT_80793"/>
<feature type="signal peptide" evidence="7">
    <location>
        <begin position="1"/>
        <end position="28"/>
    </location>
</feature>
<keyword evidence="6" id="KW-0325">Glycoprotein</keyword>
<dbReference type="Proteomes" id="UP000001058">
    <property type="component" value="Unassembled WGS sequence"/>
</dbReference>
<dbReference type="PANTHER" id="PTHR12270">
    <property type="entry name" value="GLYCOSYLTRANSFERASE-RELATED"/>
    <property type="match status" value="1"/>
</dbReference>
<dbReference type="GO" id="GO:0016020">
    <property type="term" value="C:membrane"/>
    <property type="evidence" value="ECO:0007669"/>
    <property type="project" value="UniProtKB-SubCell"/>
</dbReference>
<keyword evidence="2" id="KW-0812">Transmembrane</keyword>
<organism evidence="9">
    <name type="scientific">Volvox carteri f. nagariensis</name>
    <dbReference type="NCBI Taxonomy" id="3068"/>
    <lineage>
        <taxon>Eukaryota</taxon>
        <taxon>Viridiplantae</taxon>
        <taxon>Chlorophyta</taxon>
        <taxon>core chlorophytes</taxon>
        <taxon>Chlorophyceae</taxon>
        <taxon>CS clade</taxon>
        <taxon>Chlamydomonadales</taxon>
        <taxon>Volvocaceae</taxon>
        <taxon>Volvox</taxon>
    </lineage>
</organism>
<dbReference type="GeneID" id="9618835"/>
<dbReference type="RefSeq" id="XP_002949772.1">
    <property type="nucleotide sequence ID" value="XM_002949726.1"/>
</dbReference>
<evidence type="ECO:0000256" key="4">
    <source>
        <dbReference type="ARBA" id="ARBA00022989"/>
    </source>
</evidence>
<comment type="subcellular location">
    <subcellularLocation>
        <location evidence="1">Membrane</location>
        <topology evidence="1">Single-pass type II membrane protein</topology>
    </subcellularLocation>
</comment>
<sequence length="415" mass="46619">MRTSYGPRAVFPLLVGASLAVLLALVDGNVDHAALLMKCSERQDCLTKRTVWEHFTSDLPSCLVNARVWWSSKSLGIPVTLVTQLSAERLDQLKAQCATWGGPLAAALYVPLHNPSATELLETSRQKLEAMIAHADELFRNSENNNNGHGCQLRLALIYELFADPRAQILYPVNSLRNYARLMADTDLIANIDVDMVPSLSISTALAEPQTLAEYTRACRSGAVYVLPAFETHCGGTSYADSVAVDGKKAVIQGIKRCVRRMRPKAPFSHNSTKYERWFATDEAYSITYGPLFEPWFISWRWGTLWYDYRYRGYGKNKIVQAAAMNATGAIWLVSPHGFLVHRPHTESRARKDFLRAKFSRKDMQALRGTVYEHVESLWEETKAEFADGKYVARVERDFQVCLGSLPWWQSSGGG</sequence>
<dbReference type="InParanoid" id="D8TTK7"/>
<accession>D8TTK7</accession>
<keyword evidence="9" id="KW-1185">Reference proteome</keyword>
<dbReference type="GO" id="GO:0035269">
    <property type="term" value="P:protein O-linked glycosylation via mannose"/>
    <property type="evidence" value="ECO:0007669"/>
    <property type="project" value="TreeGrafter"/>
</dbReference>
<evidence type="ECO:0000313" key="8">
    <source>
        <dbReference type="EMBL" id="EFJ49324.1"/>
    </source>
</evidence>
<dbReference type="GO" id="GO:0042285">
    <property type="term" value="F:xylosyltransferase activity"/>
    <property type="evidence" value="ECO:0007669"/>
    <property type="project" value="TreeGrafter"/>
</dbReference>
<dbReference type="PANTHER" id="PTHR12270:SF52">
    <property type="entry name" value="GLYCOSYLTRANSFERASE-LIKE PROTEIN GNT13-RELATED"/>
    <property type="match status" value="1"/>
</dbReference>
<dbReference type="EMBL" id="GL378336">
    <property type="protein sequence ID" value="EFJ49324.1"/>
    <property type="molecule type" value="Genomic_DNA"/>
</dbReference>
<evidence type="ECO:0000313" key="9">
    <source>
        <dbReference type="Proteomes" id="UP000001058"/>
    </source>
</evidence>
<evidence type="ECO:0000256" key="5">
    <source>
        <dbReference type="ARBA" id="ARBA00023136"/>
    </source>
</evidence>
<dbReference type="AlphaFoldDB" id="D8TTK7"/>
<feature type="chain" id="PRO_5003123867" evidence="7">
    <location>
        <begin position="29"/>
        <end position="415"/>
    </location>
</feature>
<dbReference type="OrthoDB" id="411524at2759"/>
<dbReference type="eggNOG" id="KOG3765">
    <property type="taxonomic scope" value="Eukaryota"/>
</dbReference>
<evidence type="ECO:0000256" key="2">
    <source>
        <dbReference type="ARBA" id="ARBA00022692"/>
    </source>
</evidence>
<proteinExistence type="predicted"/>
<evidence type="ECO:0000256" key="7">
    <source>
        <dbReference type="SAM" id="SignalP"/>
    </source>
</evidence>